<dbReference type="PROSITE" id="PS51379">
    <property type="entry name" value="4FE4S_FER_2"/>
    <property type="match status" value="1"/>
</dbReference>
<dbReference type="Gene3D" id="3.30.70.20">
    <property type="match status" value="1"/>
</dbReference>
<name>A0A644Y972_9ZZZZ</name>
<evidence type="ECO:0000313" key="2">
    <source>
        <dbReference type="EMBL" id="MPM24707.1"/>
    </source>
</evidence>
<dbReference type="Pfam" id="PF13370">
    <property type="entry name" value="Fer4_13"/>
    <property type="match status" value="1"/>
</dbReference>
<accession>A0A644Y972</accession>
<dbReference type="EMBL" id="VSSQ01004325">
    <property type="protein sequence ID" value="MPM24707.1"/>
    <property type="molecule type" value="Genomic_DNA"/>
</dbReference>
<dbReference type="SUPFAM" id="SSF54862">
    <property type="entry name" value="4Fe-4S ferredoxins"/>
    <property type="match status" value="1"/>
</dbReference>
<protein>
    <recommendedName>
        <fullName evidence="1">4Fe-4S ferredoxin-type domain-containing protein</fullName>
    </recommendedName>
</protein>
<feature type="domain" description="4Fe-4S ferredoxin-type" evidence="1">
    <location>
        <begin position="1"/>
        <end position="30"/>
    </location>
</feature>
<comment type="caution">
    <text evidence="2">The sequence shown here is derived from an EMBL/GenBank/DDBJ whole genome shotgun (WGS) entry which is preliminary data.</text>
</comment>
<proteinExistence type="predicted"/>
<organism evidence="2">
    <name type="scientific">bioreactor metagenome</name>
    <dbReference type="NCBI Taxonomy" id="1076179"/>
    <lineage>
        <taxon>unclassified sequences</taxon>
        <taxon>metagenomes</taxon>
        <taxon>ecological metagenomes</taxon>
    </lineage>
</organism>
<dbReference type="PROSITE" id="PS00198">
    <property type="entry name" value="4FE4S_FER_1"/>
    <property type="match status" value="1"/>
</dbReference>
<dbReference type="InterPro" id="IPR017896">
    <property type="entry name" value="4Fe4S_Fe-S-bd"/>
</dbReference>
<dbReference type="InterPro" id="IPR017900">
    <property type="entry name" value="4Fe4S_Fe_S_CS"/>
</dbReference>
<evidence type="ECO:0000259" key="1">
    <source>
        <dbReference type="PROSITE" id="PS51379"/>
    </source>
</evidence>
<gene>
    <name evidence="2" type="ORF">SDC9_71191</name>
</gene>
<reference evidence="2" key="1">
    <citation type="submission" date="2019-08" db="EMBL/GenBank/DDBJ databases">
        <authorList>
            <person name="Kucharzyk K."/>
            <person name="Murdoch R.W."/>
            <person name="Higgins S."/>
            <person name="Loffler F."/>
        </authorList>
    </citation>
    <scope>NUCLEOTIDE SEQUENCE</scope>
</reference>
<sequence length="63" mass="6673">MKAVIRTSTCIGCGHCMDACPEYFLLTESTALYIGPPVLSAQGIAEIRGAIALCPSRSIRLMA</sequence>
<dbReference type="AlphaFoldDB" id="A0A644Y972"/>